<proteinExistence type="predicted"/>
<dbReference type="STRING" id="180332.GCA_000797495_01470"/>
<feature type="domain" description="DUF4357" evidence="1">
    <location>
        <begin position="223"/>
        <end position="271"/>
    </location>
</feature>
<evidence type="ECO:0000313" key="3">
    <source>
        <dbReference type="Proteomes" id="UP000306509"/>
    </source>
</evidence>
<reference evidence="2 3" key="1">
    <citation type="journal article" date="2019" name="Anaerobe">
        <title>Detection of Robinsoniella peoriensis in multiple bone samples of a trauma patient.</title>
        <authorList>
            <person name="Schrottner P."/>
            <person name="Hartwich K."/>
            <person name="Bunk B."/>
            <person name="Schober I."/>
            <person name="Helbig S."/>
            <person name="Rudolph W.W."/>
            <person name="Gunzer F."/>
        </authorList>
    </citation>
    <scope>NUCLEOTIDE SEQUENCE [LARGE SCALE GENOMIC DNA]</scope>
    <source>
        <strain evidence="2 3">DSM 106044</strain>
    </source>
</reference>
<dbReference type="RefSeq" id="WP_070042916.1">
    <property type="nucleotide sequence ID" value="NZ_CABMJZ010000133.1"/>
</dbReference>
<dbReference type="AlphaFoldDB" id="A0A4U8Q5K2"/>
<dbReference type="EMBL" id="QGQD01000059">
    <property type="protein sequence ID" value="TLD00125.1"/>
    <property type="molecule type" value="Genomic_DNA"/>
</dbReference>
<sequence length="291" mass="32696">MSAQLIRMFLLDGNAEGIKTLEISNRTIYATMLPRPLFSQYKQRREYKRPGVYVLMGKGINEEPLIYIGEGDPVGDRIKAHYGNKDFWTDAIVFTSKDDYLTKTQIQYLEAQLIRKADEAGQAVLENANIPALPNISEADEAEVSEFLESIFLFIKALGFTYFTPMITNVDVISNDRIFELTRRNSLIHGKMAIKNGKYVLLKDSLAKLYEHNSAGNWVRNNRRKLIERGILVDEGQGVLKLLADIEFDSPSGAAVVITGGNVNGHTAWKCQGKSLADIEVEESLESDEEN</sequence>
<organism evidence="2 3">
    <name type="scientific">Robinsoniella peoriensis</name>
    <dbReference type="NCBI Taxonomy" id="180332"/>
    <lineage>
        <taxon>Bacteria</taxon>
        <taxon>Bacillati</taxon>
        <taxon>Bacillota</taxon>
        <taxon>Clostridia</taxon>
        <taxon>Lachnospirales</taxon>
        <taxon>Lachnospiraceae</taxon>
        <taxon>Robinsoniella</taxon>
    </lineage>
</organism>
<evidence type="ECO:0000313" key="2">
    <source>
        <dbReference type="EMBL" id="TLD00125.1"/>
    </source>
</evidence>
<accession>A0A4U8Q5K2</accession>
<dbReference type="CDD" id="cd10447">
    <property type="entry name" value="GIY-YIG_unchar_2"/>
    <property type="match status" value="1"/>
</dbReference>
<dbReference type="OrthoDB" id="2656488at2"/>
<keyword evidence="3" id="KW-1185">Reference proteome</keyword>
<dbReference type="Pfam" id="PF14267">
    <property type="entry name" value="DUF4357"/>
    <property type="match status" value="1"/>
</dbReference>
<dbReference type="Proteomes" id="UP000306509">
    <property type="component" value="Unassembled WGS sequence"/>
</dbReference>
<protein>
    <recommendedName>
        <fullName evidence="1">DUF4357 domain-containing protein</fullName>
    </recommendedName>
</protein>
<name>A0A4U8Q5K2_9FIRM</name>
<comment type="caution">
    <text evidence="2">The sequence shown here is derived from an EMBL/GenBank/DDBJ whole genome shotgun (WGS) entry which is preliminary data.</text>
</comment>
<dbReference type="InterPro" id="IPR025579">
    <property type="entry name" value="DUF4357"/>
</dbReference>
<evidence type="ECO:0000259" key="1">
    <source>
        <dbReference type="Pfam" id="PF14267"/>
    </source>
</evidence>
<gene>
    <name evidence="2" type="ORF">DSM106044_03033</name>
</gene>